<gene>
    <name evidence="2" type="ORF">WKR92_10510</name>
</gene>
<dbReference type="EMBL" id="JBBVGT010000002">
    <property type="protein sequence ID" value="MFB5946265.1"/>
    <property type="molecule type" value="Genomic_DNA"/>
</dbReference>
<reference evidence="2 3" key="1">
    <citation type="submission" date="2024-04" db="EMBL/GenBank/DDBJ databases">
        <title>Albibacterium profundi sp. nov., isolated from sediment of the Challenger Deep of Mariana Trench.</title>
        <authorList>
            <person name="Wang Y."/>
        </authorList>
    </citation>
    <scope>NUCLEOTIDE SEQUENCE [LARGE SCALE GENOMIC DNA]</scope>
    <source>
        <strain evidence="2 3">RHL897</strain>
    </source>
</reference>
<comment type="caution">
    <text evidence="2">The sequence shown here is derived from an EMBL/GenBank/DDBJ whole genome shotgun (WGS) entry which is preliminary data.</text>
</comment>
<dbReference type="Proteomes" id="UP001580928">
    <property type="component" value="Unassembled WGS sequence"/>
</dbReference>
<name>A0ABV5CHZ9_9SPHI</name>
<feature type="compositionally biased region" description="Polar residues" evidence="1">
    <location>
        <begin position="48"/>
        <end position="64"/>
    </location>
</feature>
<evidence type="ECO:0000313" key="2">
    <source>
        <dbReference type="EMBL" id="MFB5946265.1"/>
    </source>
</evidence>
<evidence type="ECO:0000256" key="1">
    <source>
        <dbReference type="SAM" id="MobiDB-lite"/>
    </source>
</evidence>
<keyword evidence="3" id="KW-1185">Reference proteome</keyword>
<dbReference type="RefSeq" id="WP_375557792.1">
    <property type="nucleotide sequence ID" value="NZ_JBBVGT010000002.1"/>
</dbReference>
<proteinExistence type="predicted"/>
<evidence type="ECO:0000313" key="3">
    <source>
        <dbReference type="Proteomes" id="UP001580928"/>
    </source>
</evidence>
<protein>
    <submittedName>
        <fullName evidence="2">Uncharacterized protein</fullName>
    </submittedName>
</protein>
<sequence>MENKEKNTPDPAKREKRQGPDSIADREHTDLKTLKKNQGIPNSGGQGANQTDNKQSNVNRGNQSPEKRGKEN</sequence>
<feature type="region of interest" description="Disordered" evidence="1">
    <location>
        <begin position="1"/>
        <end position="72"/>
    </location>
</feature>
<organism evidence="2 3">
    <name type="scientific">Albibacterium profundi</name>
    <dbReference type="NCBI Taxonomy" id="3134906"/>
    <lineage>
        <taxon>Bacteria</taxon>
        <taxon>Pseudomonadati</taxon>
        <taxon>Bacteroidota</taxon>
        <taxon>Sphingobacteriia</taxon>
        <taxon>Sphingobacteriales</taxon>
        <taxon>Sphingobacteriaceae</taxon>
        <taxon>Albibacterium</taxon>
    </lineage>
</organism>
<feature type="compositionally biased region" description="Basic and acidic residues" evidence="1">
    <location>
        <begin position="1"/>
        <end position="33"/>
    </location>
</feature>
<accession>A0ABV5CHZ9</accession>